<dbReference type="InterPro" id="IPR052159">
    <property type="entry name" value="Competence_DNA_uptake"/>
</dbReference>
<dbReference type="Gene3D" id="3.60.15.10">
    <property type="entry name" value="Ribonuclease Z/Hydroxyacylglutathione hydrolase-like"/>
    <property type="match status" value="1"/>
</dbReference>
<accession>M8DJE8</accession>
<dbReference type="EMBL" id="APBN01000002">
    <property type="protein sequence ID" value="EMT53552.1"/>
    <property type="molecule type" value="Genomic_DNA"/>
</dbReference>
<dbReference type="RefSeq" id="WP_003387038.1">
    <property type="nucleotide sequence ID" value="NZ_APBN01000002.1"/>
</dbReference>
<sequence>MLWKAGRAWLLVLAVTMLLIPGCSIDNHLQKAVKVEDPFASEDESEFIGLVIHYLELPHGEATLIRLPNGKNMLVDTGSAEDWPRLFAALTERKITRLDYVVLTNDLPGHAGGFAFLVERVLVENVILPRPIESSIRNAAPLKAAKKAVTVTDGEAIRLDEDVMLQVLHPSEPLFLSPQDNSLVFQLRHDKLSFLFASAMNEKAEERLLEKHADQLKAAVLKVAAQGSNQASSQPFLSKVDPQVAVILTGKPREKLKDGQEEVLERLGESWVETYITSQNGTITILSNGKDYRVLKRKK</sequence>
<dbReference type="Proteomes" id="UP000012081">
    <property type="component" value="Unassembled WGS sequence"/>
</dbReference>
<evidence type="ECO:0000259" key="4">
    <source>
        <dbReference type="Pfam" id="PF00753"/>
    </source>
</evidence>
<dbReference type="PATRIC" id="fig|1300222.3.peg.1241"/>
<evidence type="ECO:0000256" key="3">
    <source>
        <dbReference type="ARBA" id="ARBA00048505"/>
    </source>
</evidence>
<dbReference type="SUPFAM" id="SSF56281">
    <property type="entry name" value="Metallo-hydrolase/oxidoreductase"/>
    <property type="match status" value="1"/>
</dbReference>
<dbReference type="PANTHER" id="PTHR30619:SF1">
    <property type="entry name" value="RECOMBINATION PROTEIN 2"/>
    <property type="match status" value="1"/>
</dbReference>
<dbReference type="OrthoDB" id="9761531at2"/>
<reference evidence="5 6" key="1">
    <citation type="submission" date="2013-03" db="EMBL/GenBank/DDBJ databases">
        <title>Assembly of a new bacterial strain Brevibacillus borstelensis AK1.</title>
        <authorList>
            <person name="Rajan I."/>
            <person name="PoliReddy D."/>
            <person name="Sugumar T."/>
            <person name="Rathinam K."/>
            <person name="Alqarawi S."/>
            <person name="Khalil A.B."/>
            <person name="Sivakumar N."/>
        </authorList>
    </citation>
    <scope>NUCLEOTIDE SEQUENCE [LARGE SCALE GENOMIC DNA]</scope>
    <source>
        <strain evidence="5 6">AK1</strain>
    </source>
</reference>
<dbReference type="STRING" id="1300222.I532_06050"/>
<dbReference type="AlphaFoldDB" id="M8DJE8"/>
<dbReference type="Pfam" id="PF00753">
    <property type="entry name" value="Lactamase_B"/>
    <property type="match status" value="1"/>
</dbReference>
<evidence type="ECO:0000256" key="1">
    <source>
        <dbReference type="ARBA" id="ARBA00034221"/>
    </source>
</evidence>
<evidence type="ECO:0000256" key="2">
    <source>
        <dbReference type="ARBA" id="ARBA00034301"/>
    </source>
</evidence>
<dbReference type="PANTHER" id="PTHR30619">
    <property type="entry name" value="DNA INTERNALIZATION/COMPETENCE PROTEIN COMEC/REC2"/>
    <property type="match status" value="1"/>
</dbReference>
<keyword evidence="6" id="KW-1185">Reference proteome</keyword>
<evidence type="ECO:0000313" key="5">
    <source>
        <dbReference type="EMBL" id="EMT53552.1"/>
    </source>
</evidence>
<comment type="catalytic activity">
    <reaction evidence="3">
        <text>3',5'-cyclic UMP + H2O = UMP + H(+)</text>
        <dbReference type="Rhea" id="RHEA:70575"/>
        <dbReference type="ChEBI" id="CHEBI:15377"/>
        <dbReference type="ChEBI" id="CHEBI:15378"/>
        <dbReference type="ChEBI" id="CHEBI:57865"/>
        <dbReference type="ChEBI" id="CHEBI:184387"/>
    </reaction>
    <physiologicalReaction direction="left-to-right" evidence="3">
        <dbReference type="Rhea" id="RHEA:70576"/>
    </physiologicalReaction>
</comment>
<evidence type="ECO:0000313" key="6">
    <source>
        <dbReference type="Proteomes" id="UP000012081"/>
    </source>
</evidence>
<name>M8DJE8_9BACL</name>
<proteinExistence type="predicted"/>
<comment type="function">
    <text evidence="2">Counteracts the endogenous Pycsar antiviral defense system. Phosphodiesterase that enables metal-dependent hydrolysis of host cyclic nucleotide Pycsar defense signals such as cCMP and cUMP.</text>
</comment>
<comment type="caution">
    <text evidence="5">The sequence shown here is derived from an EMBL/GenBank/DDBJ whole genome shotgun (WGS) entry which is preliminary data.</text>
</comment>
<gene>
    <name evidence="5" type="ORF">I532_06050</name>
</gene>
<dbReference type="InterPro" id="IPR001279">
    <property type="entry name" value="Metallo-B-lactamas"/>
</dbReference>
<protein>
    <recommendedName>
        <fullName evidence="4">Metallo-beta-lactamase domain-containing protein</fullName>
    </recommendedName>
</protein>
<feature type="domain" description="Metallo-beta-lactamase" evidence="4">
    <location>
        <begin position="62"/>
        <end position="155"/>
    </location>
</feature>
<dbReference type="InterPro" id="IPR036866">
    <property type="entry name" value="RibonucZ/Hydroxyglut_hydro"/>
</dbReference>
<comment type="catalytic activity">
    <reaction evidence="1">
        <text>3',5'-cyclic CMP + H2O = CMP + H(+)</text>
        <dbReference type="Rhea" id="RHEA:72675"/>
        <dbReference type="ChEBI" id="CHEBI:15377"/>
        <dbReference type="ChEBI" id="CHEBI:15378"/>
        <dbReference type="ChEBI" id="CHEBI:58003"/>
        <dbReference type="ChEBI" id="CHEBI:60377"/>
    </reaction>
    <physiologicalReaction direction="left-to-right" evidence="1">
        <dbReference type="Rhea" id="RHEA:72676"/>
    </physiologicalReaction>
</comment>
<organism evidence="5 6">
    <name type="scientific">Brevibacillus borstelensis AK1</name>
    <dbReference type="NCBI Taxonomy" id="1300222"/>
    <lineage>
        <taxon>Bacteria</taxon>
        <taxon>Bacillati</taxon>
        <taxon>Bacillota</taxon>
        <taxon>Bacilli</taxon>
        <taxon>Bacillales</taxon>
        <taxon>Paenibacillaceae</taxon>
        <taxon>Brevibacillus</taxon>
    </lineage>
</organism>